<keyword evidence="1" id="KW-0472">Membrane</keyword>
<dbReference type="Pfam" id="PF06170">
    <property type="entry name" value="DUF983"/>
    <property type="match status" value="1"/>
</dbReference>
<keyword evidence="1" id="KW-0812">Transmembrane</keyword>
<evidence type="ECO:0000256" key="1">
    <source>
        <dbReference type="SAM" id="Phobius"/>
    </source>
</evidence>
<protein>
    <submittedName>
        <fullName evidence="2">DUF983 domain-containing protein</fullName>
    </submittedName>
</protein>
<dbReference type="Proteomes" id="UP000316343">
    <property type="component" value="Unassembled WGS sequence"/>
</dbReference>
<dbReference type="OrthoDB" id="9799456at2"/>
<dbReference type="InterPro" id="IPR009325">
    <property type="entry name" value="DUF983"/>
</dbReference>
<proteinExistence type="predicted"/>
<organism evidence="2 3">
    <name type="scientific">Erythrobacter insulae</name>
    <dbReference type="NCBI Taxonomy" id="2584124"/>
    <lineage>
        <taxon>Bacteria</taxon>
        <taxon>Pseudomonadati</taxon>
        <taxon>Pseudomonadota</taxon>
        <taxon>Alphaproteobacteria</taxon>
        <taxon>Sphingomonadales</taxon>
        <taxon>Erythrobacteraceae</taxon>
        <taxon>Erythrobacter/Porphyrobacter group</taxon>
        <taxon>Erythrobacter</taxon>
    </lineage>
</organism>
<dbReference type="EMBL" id="VHJK01000001">
    <property type="protein sequence ID" value="TRD11718.1"/>
    <property type="molecule type" value="Genomic_DNA"/>
</dbReference>
<keyword evidence="1" id="KW-1133">Transmembrane helix</keyword>
<evidence type="ECO:0000313" key="2">
    <source>
        <dbReference type="EMBL" id="TRD11718.1"/>
    </source>
</evidence>
<dbReference type="RefSeq" id="WP_142787991.1">
    <property type="nucleotide sequence ID" value="NZ_VHJK01000001.1"/>
</dbReference>
<feature type="transmembrane region" description="Helical" evidence="1">
    <location>
        <begin position="63"/>
        <end position="85"/>
    </location>
</feature>
<evidence type="ECO:0000313" key="3">
    <source>
        <dbReference type="Proteomes" id="UP000316343"/>
    </source>
</evidence>
<sequence length="144" mass="15508">MANAQPPIAAIDLPASLPAAGLRGALGQCPRCGEAVLFRKWLKPVDTCGHCQQDWSIQQADDFPAYIGIFVSGHVLAPVVIAMIGRFGMSPWLTLAIILPVALIMCIALLQPSKGAVIAILWWFGVGGFRQERREDIASEEDIA</sequence>
<dbReference type="AlphaFoldDB" id="A0A547PC50"/>
<accession>A0A547PC50</accession>
<gene>
    <name evidence="2" type="ORF">FGU71_07465</name>
</gene>
<feature type="transmembrane region" description="Helical" evidence="1">
    <location>
        <begin position="91"/>
        <end position="110"/>
    </location>
</feature>
<keyword evidence="3" id="KW-1185">Reference proteome</keyword>
<comment type="caution">
    <text evidence="2">The sequence shown here is derived from an EMBL/GenBank/DDBJ whole genome shotgun (WGS) entry which is preliminary data.</text>
</comment>
<name>A0A547PC50_9SPHN</name>
<reference evidence="2 3" key="1">
    <citation type="submission" date="2019-06" db="EMBL/GenBank/DDBJ databases">
        <title>Erythrobacter insulae sp. nov., isolated from a tidal flat.</title>
        <authorList>
            <person name="Yoon J.-H."/>
        </authorList>
    </citation>
    <scope>NUCLEOTIDE SEQUENCE [LARGE SCALE GENOMIC DNA]</scope>
    <source>
        <strain evidence="2 3">JBTF-M21</strain>
    </source>
</reference>